<dbReference type="AlphaFoldDB" id="A0A239TJR6"/>
<evidence type="ECO:0000259" key="1">
    <source>
        <dbReference type="Pfam" id="PF01966"/>
    </source>
</evidence>
<dbReference type="Proteomes" id="UP000215383">
    <property type="component" value="Chromosome 1"/>
</dbReference>
<proteinExistence type="predicted"/>
<organism evidence="2 3">
    <name type="scientific">Megamonas hypermegale</name>
    <dbReference type="NCBI Taxonomy" id="158847"/>
    <lineage>
        <taxon>Bacteria</taxon>
        <taxon>Bacillati</taxon>
        <taxon>Bacillota</taxon>
        <taxon>Negativicutes</taxon>
        <taxon>Selenomonadales</taxon>
        <taxon>Selenomonadaceae</taxon>
        <taxon>Megamonas</taxon>
    </lineage>
</organism>
<dbReference type="InterPro" id="IPR003607">
    <property type="entry name" value="HD/PDEase_dom"/>
</dbReference>
<keyword evidence="3" id="KW-1185">Reference proteome</keyword>
<dbReference type="RefSeq" id="WP_027890708.1">
    <property type="nucleotide sequence ID" value="NZ_CALXYH010000007.1"/>
</dbReference>
<dbReference type="SUPFAM" id="SSF109604">
    <property type="entry name" value="HD-domain/PDEase-like"/>
    <property type="match status" value="1"/>
</dbReference>
<name>A0A239TJR6_9FIRM</name>
<dbReference type="GO" id="GO:0016787">
    <property type="term" value="F:hydrolase activity"/>
    <property type="evidence" value="ECO:0007669"/>
    <property type="project" value="UniProtKB-KW"/>
</dbReference>
<dbReference type="eggNOG" id="COG1418">
    <property type="taxonomic scope" value="Bacteria"/>
</dbReference>
<sequence>MDLLHELTLAMIKYYQGDPKRIQHFIKVHSFAQLIGIGEKLDEKTLFTLETAALTHDIGIKLAESKFNSTNGKFQEQEGPAPAKEMLTELGFEQDVIDRVCYLIAHHHTYTNIDGIDYQILVEADFLVNLYEDNLPKKSVETALQRIFKTETGISLCKTMFDI</sequence>
<feature type="domain" description="HD" evidence="1">
    <location>
        <begin position="21"/>
        <end position="114"/>
    </location>
</feature>
<evidence type="ECO:0000313" key="3">
    <source>
        <dbReference type="Proteomes" id="UP000215383"/>
    </source>
</evidence>
<accession>A0A239TJR6</accession>
<evidence type="ECO:0000313" key="2">
    <source>
        <dbReference type="EMBL" id="SNU98007.1"/>
    </source>
</evidence>
<keyword evidence="2" id="KW-0378">Hydrolase</keyword>
<dbReference type="InterPro" id="IPR006674">
    <property type="entry name" value="HD_domain"/>
</dbReference>
<dbReference type="OrthoDB" id="155250at2"/>
<gene>
    <name evidence="2" type="ORF">SAMEA4364220_00855</name>
</gene>
<dbReference type="EMBL" id="LT906446">
    <property type="protein sequence ID" value="SNU98007.1"/>
    <property type="molecule type" value="Genomic_DNA"/>
</dbReference>
<dbReference type="GeneID" id="78506875"/>
<reference evidence="2 3" key="1">
    <citation type="submission" date="2017-06" db="EMBL/GenBank/DDBJ databases">
        <authorList>
            <consortium name="Pathogen Informatics"/>
        </authorList>
    </citation>
    <scope>NUCLEOTIDE SEQUENCE [LARGE SCALE GENOMIC DNA]</scope>
    <source>
        <strain evidence="2 3">NCTC10570</strain>
    </source>
</reference>
<dbReference type="Gene3D" id="1.10.3210.10">
    <property type="entry name" value="Hypothetical protein af1432"/>
    <property type="match status" value="1"/>
</dbReference>
<dbReference type="CDD" id="cd00077">
    <property type="entry name" value="HDc"/>
    <property type="match status" value="1"/>
</dbReference>
<dbReference type="Pfam" id="PF01966">
    <property type="entry name" value="HD"/>
    <property type="match status" value="1"/>
</dbReference>
<protein>
    <submittedName>
        <fullName evidence="2">Predicted HD superfamily hydrolase</fullName>
    </submittedName>
</protein>